<gene>
    <name evidence="2" type="ORF">CC84DRAFT_1159812</name>
</gene>
<dbReference type="AlphaFoldDB" id="A0A177CZW9"/>
<dbReference type="Proteomes" id="UP000077069">
    <property type="component" value="Unassembled WGS sequence"/>
</dbReference>
<organism evidence="2 3">
    <name type="scientific">Paraphaeosphaeria sporulosa</name>
    <dbReference type="NCBI Taxonomy" id="1460663"/>
    <lineage>
        <taxon>Eukaryota</taxon>
        <taxon>Fungi</taxon>
        <taxon>Dikarya</taxon>
        <taxon>Ascomycota</taxon>
        <taxon>Pezizomycotina</taxon>
        <taxon>Dothideomycetes</taxon>
        <taxon>Pleosporomycetidae</taxon>
        <taxon>Pleosporales</taxon>
        <taxon>Massarineae</taxon>
        <taxon>Didymosphaeriaceae</taxon>
        <taxon>Paraphaeosphaeria</taxon>
    </lineage>
</organism>
<dbReference type="RefSeq" id="XP_018042882.1">
    <property type="nucleotide sequence ID" value="XM_018177337.1"/>
</dbReference>
<proteinExistence type="predicted"/>
<keyword evidence="3" id="KW-1185">Reference proteome</keyword>
<feature type="region of interest" description="Disordered" evidence="1">
    <location>
        <begin position="1"/>
        <end position="31"/>
    </location>
</feature>
<sequence length="53" mass="6104">MSAWRPRASETRAHRNLRARGASVCAPAPENRSRNVSRIYGDIQMMRIDFRTS</sequence>
<evidence type="ECO:0000256" key="1">
    <source>
        <dbReference type="SAM" id="MobiDB-lite"/>
    </source>
</evidence>
<protein>
    <submittedName>
        <fullName evidence="2">Uncharacterized protein</fullName>
    </submittedName>
</protein>
<evidence type="ECO:0000313" key="2">
    <source>
        <dbReference type="EMBL" id="OAG12517.1"/>
    </source>
</evidence>
<dbReference type="GeneID" id="28760823"/>
<reference evidence="2 3" key="1">
    <citation type="submission" date="2016-05" db="EMBL/GenBank/DDBJ databases">
        <title>Comparative analysis of secretome profiles of manganese(II)-oxidizing ascomycete fungi.</title>
        <authorList>
            <consortium name="DOE Joint Genome Institute"/>
            <person name="Zeiner C.A."/>
            <person name="Purvine S.O."/>
            <person name="Zink E.M."/>
            <person name="Wu S."/>
            <person name="Pasa-Tolic L."/>
            <person name="Chaput D.L."/>
            <person name="Haridas S."/>
            <person name="Grigoriev I.V."/>
            <person name="Santelli C.M."/>
            <person name="Hansel C.M."/>
        </authorList>
    </citation>
    <scope>NUCLEOTIDE SEQUENCE [LARGE SCALE GENOMIC DNA]</scope>
    <source>
        <strain evidence="2 3">AP3s5-JAC2a</strain>
    </source>
</reference>
<accession>A0A177CZW9</accession>
<name>A0A177CZW9_9PLEO</name>
<dbReference type="EMBL" id="KV441548">
    <property type="protein sequence ID" value="OAG12517.1"/>
    <property type="molecule type" value="Genomic_DNA"/>
</dbReference>
<dbReference type="InParanoid" id="A0A177CZW9"/>
<evidence type="ECO:0000313" key="3">
    <source>
        <dbReference type="Proteomes" id="UP000077069"/>
    </source>
</evidence>